<dbReference type="GO" id="GO:0033014">
    <property type="term" value="P:tetrapyrrole biosynthetic process"/>
    <property type="evidence" value="ECO:0007669"/>
    <property type="project" value="InterPro"/>
</dbReference>
<keyword evidence="3" id="KW-1185">Reference proteome</keyword>
<dbReference type="Pfam" id="PF02602">
    <property type="entry name" value="HEM4"/>
    <property type="match status" value="1"/>
</dbReference>
<evidence type="ECO:0000259" key="1">
    <source>
        <dbReference type="Pfam" id="PF02602"/>
    </source>
</evidence>
<comment type="caution">
    <text evidence="2">The sequence shown here is derived from an EMBL/GenBank/DDBJ whole genome shotgun (WGS) entry which is preliminary data.</text>
</comment>
<dbReference type="InterPro" id="IPR036108">
    <property type="entry name" value="4pyrrol_syn_uPrphyn_synt_sf"/>
</dbReference>
<dbReference type="Gene3D" id="3.40.50.10090">
    <property type="match status" value="2"/>
</dbReference>
<sequence length="270" mass="29451">MSIKTIVITRPSGQAQQLSVLLYKCLQKSPASQAKPPEIISLPLLTILPAKGSALAQDIATSLHMADLAIFVSPNAIECTMRLLECSWQELTNSPVPIGVMGGGSLTALSSYGIGSESAPTRLLYPQDSTEWDSEGLWKALQKLQWDWPTKRVVILKGEGGRDWLANTLKVAGAHLDLISVYSRIPLDLESPIWGDIRKIDFAQSLWLLTSSEAARHLGRAQLSLNLSVALCSHPNIADAARQIGFREIIVCESGDDALVKASQDWLERQ</sequence>
<evidence type="ECO:0000313" key="2">
    <source>
        <dbReference type="EMBL" id="PJI77111.1"/>
    </source>
</evidence>
<organism evidence="2 3">
    <name type="scientific">Polynucleobacter brandtiae</name>
    <dbReference type="NCBI Taxonomy" id="1938816"/>
    <lineage>
        <taxon>Bacteria</taxon>
        <taxon>Pseudomonadati</taxon>
        <taxon>Pseudomonadota</taxon>
        <taxon>Betaproteobacteria</taxon>
        <taxon>Burkholderiales</taxon>
        <taxon>Burkholderiaceae</taxon>
        <taxon>Polynucleobacter</taxon>
    </lineage>
</organism>
<dbReference type="Proteomes" id="UP000229366">
    <property type="component" value="Unassembled WGS sequence"/>
</dbReference>
<dbReference type="AlphaFoldDB" id="A0A2M8VJD8"/>
<feature type="domain" description="Tetrapyrrole biosynthesis uroporphyrinogen III synthase" evidence="1">
    <location>
        <begin position="38"/>
        <end position="254"/>
    </location>
</feature>
<protein>
    <submittedName>
        <fullName evidence="2">Uroporphyrinogen-III synthase</fullName>
    </submittedName>
</protein>
<dbReference type="SUPFAM" id="SSF69618">
    <property type="entry name" value="HemD-like"/>
    <property type="match status" value="1"/>
</dbReference>
<evidence type="ECO:0000313" key="3">
    <source>
        <dbReference type="Proteomes" id="UP000229366"/>
    </source>
</evidence>
<proteinExistence type="predicted"/>
<reference evidence="2 3" key="1">
    <citation type="submission" date="2017-11" db="EMBL/GenBank/DDBJ databases">
        <title>Genomic Encyclopedia of Type Strains, Phase III (KMG-III): the genomes of soil and plant-associated and newly described type strains.</title>
        <authorList>
            <person name="Whitman W."/>
        </authorList>
    </citation>
    <scope>NUCLEOTIDE SEQUENCE [LARGE SCALE GENOMIC DNA]</scope>
    <source>
        <strain evidence="2 3">UB-Domo-W1</strain>
    </source>
</reference>
<dbReference type="EMBL" id="PGTX01000004">
    <property type="protein sequence ID" value="PJI77111.1"/>
    <property type="molecule type" value="Genomic_DNA"/>
</dbReference>
<name>A0A2M8VJD8_9BURK</name>
<dbReference type="RefSeq" id="WP_100380025.1">
    <property type="nucleotide sequence ID" value="NZ_CBCSBW010000005.1"/>
</dbReference>
<gene>
    <name evidence="2" type="ORF">B0G85_1712</name>
</gene>
<dbReference type="GO" id="GO:0004852">
    <property type="term" value="F:uroporphyrinogen-III synthase activity"/>
    <property type="evidence" value="ECO:0007669"/>
    <property type="project" value="InterPro"/>
</dbReference>
<accession>A0A2M8VJD8</accession>
<dbReference type="InterPro" id="IPR003754">
    <property type="entry name" value="4pyrrol_synth_uPrphyn_synth"/>
</dbReference>
<dbReference type="OrthoDB" id="9787650at2"/>
<dbReference type="CDD" id="cd06578">
    <property type="entry name" value="HemD"/>
    <property type="match status" value="1"/>
</dbReference>